<dbReference type="Proteomes" id="UP000679307">
    <property type="component" value="Chromosome"/>
</dbReference>
<keyword evidence="1" id="KW-1133">Transmembrane helix</keyword>
<dbReference type="InterPro" id="IPR011737">
    <property type="entry name" value="CHP02206_TP0381"/>
</dbReference>
<feature type="transmembrane region" description="Helical" evidence="1">
    <location>
        <begin position="98"/>
        <end position="116"/>
    </location>
</feature>
<feature type="transmembrane region" description="Helical" evidence="1">
    <location>
        <begin position="12"/>
        <end position="32"/>
    </location>
</feature>
<gene>
    <name evidence="2" type="ORF">ENKNEFLB_02469</name>
</gene>
<feature type="transmembrane region" description="Helical" evidence="1">
    <location>
        <begin position="72"/>
        <end position="91"/>
    </location>
</feature>
<evidence type="ECO:0000313" key="3">
    <source>
        <dbReference type="Proteomes" id="UP000679307"/>
    </source>
</evidence>
<sequence>MDGFTTFGTQHLVMLGVAAVGLVPAVLVGQTRPDEAARRRTSRVLAVVLVVVLVPLQTLGFLGGRYDVDTTLPLQLCDLASLAAVVALWTHHRYAVGLTYYWGLLMTTQGLLTPALDTGFPSVAFVGFWALHLLVVWSAVHLTWGVRLPPTWREYVTTVATTLVWAGAVFLFNGAAGTNYGFLERKPEGSVLDVLADWPTYLAQLAVIVLLLWALMTLPWTLVRRRSRQPA</sequence>
<accession>A0ABX8ELY0</accession>
<feature type="transmembrane region" description="Helical" evidence="1">
    <location>
        <begin position="122"/>
        <end position="144"/>
    </location>
</feature>
<protein>
    <recommendedName>
        <fullName evidence="4">TIGR02206 family membrane protein</fullName>
    </recommendedName>
</protein>
<name>A0ABX8ELY0_9ACTN</name>
<dbReference type="RefSeq" id="WP_214055690.1">
    <property type="nucleotide sequence ID" value="NZ_BAAAHS010000021.1"/>
</dbReference>
<proteinExistence type="predicted"/>
<organism evidence="2 3">
    <name type="scientific">Nocardioides aquaticus</name>
    <dbReference type="NCBI Taxonomy" id="160826"/>
    <lineage>
        <taxon>Bacteria</taxon>
        <taxon>Bacillati</taxon>
        <taxon>Actinomycetota</taxon>
        <taxon>Actinomycetes</taxon>
        <taxon>Propionibacteriales</taxon>
        <taxon>Nocardioidaceae</taxon>
        <taxon>Nocardioides</taxon>
    </lineage>
</organism>
<feature type="transmembrane region" description="Helical" evidence="1">
    <location>
        <begin position="201"/>
        <end position="223"/>
    </location>
</feature>
<keyword evidence="1" id="KW-0472">Membrane</keyword>
<feature type="transmembrane region" description="Helical" evidence="1">
    <location>
        <begin position="156"/>
        <end position="181"/>
    </location>
</feature>
<keyword evidence="3" id="KW-1185">Reference proteome</keyword>
<dbReference type="NCBIfam" id="TIGR02206">
    <property type="entry name" value="intg_mem_TP0381"/>
    <property type="match status" value="1"/>
</dbReference>
<reference evidence="2 3" key="1">
    <citation type="submission" date="2021-05" db="EMBL/GenBank/DDBJ databases">
        <title>Complete genome of Nocardioides aquaticus KCTC 9944T isolated from meromictic and hypersaline Ekho Lake, Antarctica.</title>
        <authorList>
            <person name="Hwang K."/>
            <person name="Kim K.M."/>
            <person name="Choe H."/>
        </authorList>
    </citation>
    <scope>NUCLEOTIDE SEQUENCE [LARGE SCALE GENOMIC DNA]</scope>
    <source>
        <strain evidence="2 3">KCTC 9944</strain>
    </source>
</reference>
<dbReference type="EMBL" id="CP075371">
    <property type="protein sequence ID" value="QVT80078.1"/>
    <property type="molecule type" value="Genomic_DNA"/>
</dbReference>
<feature type="transmembrane region" description="Helical" evidence="1">
    <location>
        <begin position="44"/>
        <end position="66"/>
    </location>
</feature>
<dbReference type="Pfam" id="PF14808">
    <property type="entry name" value="TMEM164"/>
    <property type="match status" value="1"/>
</dbReference>
<evidence type="ECO:0000313" key="2">
    <source>
        <dbReference type="EMBL" id="QVT80078.1"/>
    </source>
</evidence>
<keyword evidence="1" id="KW-0812">Transmembrane</keyword>
<evidence type="ECO:0008006" key="4">
    <source>
        <dbReference type="Google" id="ProtNLM"/>
    </source>
</evidence>
<evidence type="ECO:0000256" key="1">
    <source>
        <dbReference type="SAM" id="Phobius"/>
    </source>
</evidence>